<proteinExistence type="inferred from homology"/>
<feature type="compositionally biased region" description="Basic and acidic residues" evidence="10">
    <location>
        <begin position="553"/>
        <end position="569"/>
    </location>
</feature>
<reference evidence="13" key="1">
    <citation type="submission" date="2023-03" db="EMBL/GenBank/DDBJ databases">
        <authorList>
            <person name="Julca I."/>
        </authorList>
    </citation>
    <scope>NUCLEOTIDE SEQUENCE</scope>
</reference>
<dbReference type="PROSITE" id="PS51017">
    <property type="entry name" value="CCT"/>
    <property type="match status" value="1"/>
</dbReference>
<feature type="region of interest" description="Disordered" evidence="10">
    <location>
        <begin position="257"/>
        <end position="301"/>
    </location>
</feature>
<dbReference type="SMART" id="SM00448">
    <property type="entry name" value="REC"/>
    <property type="match status" value="1"/>
</dbReference>
<comment type="subcellular location">
    <subcellularLocation>
        <location evidence="1 9">Nucleus</location>
    </subcellularLocation>
</comment>
<comment type="caution">
    <text evidence="13">The sequence shown here is derived from an EMBL/GenBank/DDBJ whole genome shotgun (WGS) entry which is preliminary data.</text>
</comment>
<evidence type="ECO:0000256" key="8">
    <source>
        <dbReference type="PROSITE-ProRule" id="PRU00169"/>
    </source>
</evidence>
<dbReference type="InterPro" id="IPR045279">
    <property type="entry name" value="ARR-like"/>
</dbReference>
<evidence type="ECO:0000256" key="5">
    <source>
        <dbReference type="ARBA" id="ARBA00023108"/>
    </source>
</evidence>
<evidence type="ECO:0000256" key="2">
    <source>
        <dbReference type="ARBA" id="ARBA00010330"/>
    </source>
</evidence>
<feature type="domain" description="Response regulatory" evidence="11">
    <location>
        <begin position="68"/>
        <end position="186"/>
    </location>
</feature>
<evidence type="ECO:0000256" key="6">
    <source>
        <dbReference type="ARBA" id="ARBA00023163"/>
    </source>
</evidence>
<evidence type="ECO:0000259" key="11">
    <source>
        <dbReference type="PROSITE" id="PS50110"/>
    </source>
</evidence>
<feature type="domain" description="CCT" evidence="12">
    <location>
        <begin position="639"/>
        <end position="681"/>
    </location>
</feature>
<dbReference type="PANTHER" id="PTHR43874:SF95">
    <property type="entry name" value="TWO-COMPONENT RESPONSE REGULATOR-LIKE APRR5"/>
    <property type="match status" value="1"/>
</dbReference>
<evidence type="ECO:0000256" key="7">
    <source>
        <dbReference type="ARBA" id="ARBA00023242"/>
    </source>
</evidence>
<keyword evidence="14" id="KW-1185">Reference proteome</keyword>
<name>A0AAV1BWS7_OLDCO</name>
<dbReference type="GO" id="GO:0000160">
    <property type="term" value="P:phosphorelay signal transduction system"/>
    <property type="evidence" value="ECO:0007669"/>
    <property type="project" value="UniProtKB-KW"/>
</dbReference>
<dbReference type="GO" id="GO:0009736">
    <property type="term" value="P:cytokinin-activated signaling pathway"/>
    <property type="evidence" value="ECO:0007669"/>
    <property type="project" value="InterPro"/>
</dbReference>
<dbReference type="GO" id="GO:0005634">
    <property type="term" value="C:nucleus"/>
    <property type="evidence" value="ECO:0007669"/>
    <property type="project" value="UniProtKB-SubCell"/>
</dbReference>
<accession>A0AAV1BWS7</accession>
<keyword evidence="4" id="KW-0805">Transcription regulation</keyword>
<feature type="compositionally biased region" description="Polar residues" evidence="10">
    <location>
        <begin position="423"/>
        <end position="435"/>
    </location>
</feature>
<dbReference type="EMBL" id="CATKSE010000001">
    <property type="protein sequence ID" value="CAI9086985.1"/>
    <property type="molecule type" value="Genomic_DNA"/>
</dbReference>
<keyword evidence="5" id="KW-0090">Biological rhythms</keyword>
<dbReference type="InterPro" id="IPR011006">
    <property type="entry name" value="CheY-like_superfamily"/>
</dbReference>
<feature type="region of interest" description="Disordered" evidence="10">
    <location>
        <begin position="423"/>
        <end position="470"/>
    </location>
</feature>
<evidence type="ECO:0000256" key="4">
    <source>
        <dbReference type="ARBA" id="ARBA00023015"/>
    </source>
</evidence>
<dbReference type="InterPro" id="IPR001789">
    <property type="entry name" value="Sig_transdc_resp-reg_receiver"/>
</dbReference>
<keyword evidence="7 9" id="KW-0539">Nucleus</keyword>
<dbReference type="Gene3D" id="3.40.50.2300">
    <property type="match status" value="1"/>
</dbReference>
<dbReference type="GO" id="GO:0048511">
    <property type="term" value="P:rhythmic process"/>
    <property type="evidence" value="ECO:0007669"/>
    <property type="project" value="UniProtKB-KW"/>
</dbReference>
<dbReference type="InterPro" id="IPR010402">
    <property type="entry name" value="CCT_domain"/>
</dbReference>
<dbReference type="Pfam" id="PF00072">
    <property type="entry name" value="Response_reg"/>
    <property type="match status" value="1"/>
</dbReference>
<dbReference type="Proteomes" id="UP001161247">
    <property type="component" value="Unassembled WGS sequence"/>
</dbReference>
<feature type="region of interest" description="Disordered" evidence="10">
    <location>
        <begin position="549"/>
        <end position="580"/>
    </location>
</feature>
<evidence type="ECO:0000256" key="3">
    <source>
        <dbReference type="ARBA" id="ARBA00023012"/>
    </source>
</evidence>
<evidence type="ECO:0000256" key="9">
    <source>
        <dbReference type="PROSITE-ProRule" id="PRU00357"/>
    </source>
</evidence>
<feature type="compositionally biased region" description="Polar residues" evidence="10">
    <location>
        <begin position="570"/>
        <end position="580"/>
    </location>
</feature>
<comment type="caution">
    <text evidence="8">Lacks conserved residue(s) required for the propagation of feature annotation.</text>
</comment>
<dbReference type="CDD" id="cd17582">
    <property type="entry name" value="psREC_PRR"/>
    <property type="match status" value="1"/>
</dbReference>
<evidence type="ECO:0000256" key="10">
    <source>
        <dbReference type="SAM" id="MobiDB-lite"/>
    </source>
</evidence>
<evidence type="ECO:0000313" key="13">
    <source>
        <dbReference type="EMBL" id="CAI9086985.1"/>
    </source>
</evidence>
<dbReference type="PROSITE" id="PS50110">
    <property type="entry name" value="RESPONSE_REGULATORY"/>
    <property type="match status" value="1"/>
</dbReference>
<gene>
    <name evidence="13" type="ORF">OLC1_LOCUS24938</name>
</gene>
<keyword evidence="3" id="KW-0902">Two-component regulatory system</keyword>
<dbReference type="AlphaFoldDB" id="A0AAV1BWS7"/>
<feature type="region of interest" description="Disordered" evidence="10">
    <location>
        <begin position="387"/>
        <end position="410"/>
    </location>
</feature>
<organism evidence="13 14">
    <name type="scientific">Oldenlandia corymbosa var. corymbosa</name>
    <dbReference type="NCBI Taxonomy" id="529605"/>
    <lineage>
        <taxon>Eukaryota</taxon>
        <taxon>Viridiplantae</taxon>
        <taxon>Streptophyta</taxon>
        <taxon>Embryophyta</taxon>
        <taxon>Tracheophyta</taxon>
        <taxon>Spermatophyta</taxon>
        <taxon>Magnoliopsida</taxon>
        <taxon>eudicotyledons</taxon>
        <taxon>Gunneridae</taxon>
        <taxon>Pentapetalae</taxon>
        <taxon>asterids</taxon>
        <taxon>lamiids</taxon>
        <taxon>Gentianales</taxon>
        <taxon>Rubiaceae</taxon>
        <taxon>Rubioideae</taxon>
        <taxon>Spermacoceae</taxon>
        <taxon>Hedyotis-Oldenlandia complex</taxon>
        <taxon>Oldenlandia</taxon>
    </lineage>
</organism>
<protein>
    <submittedName>
        <fullName evidence="13">OLC1v1020933C1</fullName>
    </submittedName>
</protein>
<dbReference type="SUPFAM" id="SSF52172">
    <property type="entry name" value="CheY-like"/>
    <property type="match status" value="1"/>
</dbReference>
<evidence type="ECO:0000313" key="14">
    <source>
        <dbReference type="Proteomes" id="UP001161247"/>
    </source>
</evidence>
<sequence length="694" mass="76008">MGEVVLSCEERNNGMAAVEEGTKKNNIGGDVSAAASSEAAAAAAASAAGDDAAAVVRWESFLPKMVLRVLLVEADDSTRQIIAALLRKCSYRVAAVSDGLKAWEVLKGRPHNIDLILTEVELPAISGFALLTLIMEHEICKNIPVIMMSSQDSVSTVYKCMLRGAADFLVKPVRKNELRNLWQHVWRRQASSSGGGVGPQDESTAQHNKVEATAENNAISNNSCDMACIQKNREYLEKGSDAQSSCTKPELDAEHADTECVQELSHSKWSKLQSTDMDTKKQESHAIPNKKVQPSDNEADGSREAIGVDAQRMTSVEDKNSGSHWDFGRATGLGLETNYVSNDSVREVIDLIGAFDNYLKCAHRNSGSNVVTASKVDTLPQLDLSLRRHTSGSVNQETDERQQHRLNHSDASAFSRYVNRSLQPQPLASPTSCNQQRDHSSHLAIGQPGESESTTPPRPQQRLLPAPVPVRGVRVDNLSNGYNPLMHQLFRTQSGLSAMQSSSSVNNPETASPSLQANANAFYQLNHHQSANPSQQYHHGRLLQNRSDMADQMESREGHKLETVEDRGHTSSATDQSGNSSFCNGTVNHLNNLHCGASNNEVKMDAVVPYMSTTAAAECGNEESLRAHHDGNSIKSMQREAALTKFRLKRKERCFEKKVRYESRKKLAEKRPRVKGQFVRQVVAESPPGNTPVG</sequence>
<comment type="similarity">
    <text evidence="2">Belongs to the ARR-like family.</text>
</comment>
<evidence type="ECO:0000256" key="1">
    <source>
        <dbReference type="ARBA" id="ARBA00004123"/>
    </source>
</evidence>
<evidence type="ECO:0000259" key="12">
    <source>
        <dbReference type="PROSITE" id="PS51017"/>
    </source>
</evidence>
<dbReference type="Pfam" id="PF06203">
    <property type="entry name" value="CCT"/>
    <property type="match status" value="1"/>
</dbReference>
<dbReference type="PANTHER" id="PTHR43874">
    <property type="entry name" value="TWO-COMPONENT RESPONSE REGULATOR"/>
    <property type="match status" value="1"/>
</dbReference>
<keyword evidence="6" id="KW-0804">Transcription</keyword>